<feature type="binding site" evidence="10">
    <location>
        <position position="67"/>
    </location>
    <ligand>
        <name>Fe cation</name>
        <dbReference type="ChEBI" id="CHEBI:24875"/>
        <label>1</label>
    </ligand>
</feature>
<dbReference type="RefSeq" id="WP_016084992.1">
    <property type="nucleotide sequence ID" value="NZ_NUAN01000071.1"/>
</dbReference>
<dbReference type="Gene3D" id="1.10.620.20">
    <property type="entry name" value="Ribonucleotide Reductase, subunit A"/>
    <property type="match status" value="1"/>
</dbReference>
<keyword evidence="6 8" id="KW-0215">Deoxyribonucleotide synthesis</keyword>
<gene>
    <name evidence="12" type="primary">nrdF</name>
    <name evidence="12" type="ORF">CN553_12655</name>
</gene>
<evidence type="ECO:0000256" key="11">
    <source>
        <dbReference type="SAM" id="Phobius"/>
    </source>
</evidence>
<dbReference type="NCBIfam" id="TIGR04171">
    <property type="entry name" value="RNR_1b_NrdF"/>
    <property type="match status" value="1"/>
</dbReference>
<dbReference type="InterPro" id="IPR009078">
    <property type="entry name" value="Ferritin-like_SF"/>
</dbReference>
<keyword evidence="11" id="KW-0472">Membrane</keyword>
<feature type="active site" evidence="9">
    <location>
        <position position="105"/>
    </location>
</feature>
<evidence type="ECO:0000256" key="7">
    <source>
        <dbReference type="ARBA" id="ARBA00047754"/>
    </source>
</evidence>
<dbReference type="EMBL" id="NUAN01000071">
    <property type="protein sequence ID" value="PEN97881.1"/>
    <property type="molecule type" value="Genomic_DNA"/>
</dbReference>
<accession>A0A9X6UC20</accession>
<evidence type="ECO:0000256" key="3">
    <source>
        <dbReference type="ARBA" id="ARBA00022723"/>
    </source>
</evidence>
<comment type="caution">
    <text evidence="12">The sequence shown here is derived from an EMBL/GenBank/DDBJ whole genome shotgun (WGS) entry which is preliminary data.</text>
</comment>
<dbReference type="PANTHER" id="PTHR23409:SF18">
    <property type="entry name" value="RIBONUCLEOSIDE-DIPHOSPHATE REDUCTASE SUBUNIT M2"/>
    <property type="match status" value="1"/>
</dbReference>
<dbReference type="PIRSF" id="PIRSF000355">
    <property type="entry name" value="NrdB"/>
    <property type="match status" value="1"/>
</dbReference>
<dbReference type="GO" id="GO:0009263">
    <property type="term" value="P:deoxyribonucleotide biosynthetic process"/>
    <property type="evidence" value="ECO:0007669"/>
    <property type="project" value="UniProtKB-KW"/>
</dbReference>
<feature type="binding site" evidence="10">
    <location>
        <position position="197"/>
    </location>
    <ligand>
        <name>Fe cation</name>
        <dbReference type="ChEBI" id="CHEBI:24875"/>
        <label>2</label>
    </ligand>
</feature>
<dbReference type="InterPro" id="IPR026494">
    <property type="entry name" value="RNR_NrdF-like"/>
</dbReference>
<dbReference type="InterPro" id="IPR033909">
    <property type="entry name" value="RNR_small"/>
</dbReference>
<evidence type="ECO:0000256" key="10">
    <source>
        <dbReference type="PIRSR" id="PIRSR000355-2"/>
    </source>
</evidence>
<dbReference type="InterPro" id="IPR012348">
    <property type="entry name" value="RNR-like"/>
</dbReference>
<feature type="binding site" evidence="10">
    <location>
        <position position="163"/>
    </location>
    <ligand>
        <name>Fe cation</name>
        <dbReference type="ChEBI" id="CHEBI:24875"/>
        <label>2</label>
    </ligand>
</feature>
<dbReference type="GO" id="GO:0005971">
    <property type="term" value="C:ribonucleoside-diphosphate reductase complex"/>
    <property type="evidence" value="ECO:0007669"/>
    <property type="project" value="InterPro"/>
</dbReference>
<protein>
    <recommendedName>
        <fullName evidence="8">Ribonucleoside-diphosphate reductase subunit beta</fullName>
        <ecNumber evidence="8">1.17.4.1</ecNumber>
    </recommendedName>
</protein>
<dbReference type="Pfam" id="PF00268">
    <property type="entry name" value="Ribonuc_red_sm"/>
    <property type="match status" value="1"/>
</dbReference>
<comment type="function">
    <text evidence="8">Provides the precursors necessary for DNA synthesis. Catalyzes the biosynthesis of deoxyribonucleotides from the corresponding ribonucleotides.</text>
</comment>
<feature type="binding site" evidence="10">
    <location>
        <position position="101"/>
    </location>
    <ligand>
        <name>Fe cation</name>
        <dbReference type="ChEBI" id="CHEBI:24875"/>
        <label>1</label>
    </ligand>
</feature>
<evidence type="ECO:0000256" key="1">
    <source>
        <dbReference type="ARBA" id="ARBA00009303"/>
    </source>
</evidence>
<feature type="transmembrane region" description="Helical" evidence="11">
    <location>
        <begin position="152"/>
        <end position="176"/>
    </location>
</feature>
<keyword evidence="11" id="KW-1133">Transmembrane helix</keyword>
<evidence type="ECO:0000256" key="6">
    <source>
        <dbReference type="ARBA" id="ARBA00023116"/>
    </source>
</evidence>
<comment type="subunit">
    <text evidence="2">Tetramer of two alpha and two beta subunits.</text>
</comment>
<dbReference type="CDD" id="cd01049">
    <property type="entry name" value="RNRR2"/>
    <property type="match status" value="1"/>
</dbReference>
<proteinExistence type="inferred from homology"/>
<sequence>MTKRIHKAVNWNKKTDDFTLMFWKQNIAQMWTDEEFSPAKDESDWAKLSPQQQDVYKKVLAGLTLLDTKQSEVGMPCIKRHIEDSQRKGVLSFMEFMEAMHAKSYSTIFTTLLPDHEISDILEEFVESNQYLQYKAEHISHYYENITSKKSLYLAMVASVFLESFLFYSGFFYPLYLAGQGRMVASGEIINLILRDESIHGVYISMLAQELYQELTPQEQEEVDYETKALLEELMENELKYTEEIYAPINLDHDVKNFLYYNANKAMMNLGKEPHYEEKKINPIVMNGLSTEGKNHDFFSVKGNSYVKAVHEDLTDADFVFAI</sequence>
<evidence type="ECO:0000256" key="5">
    <source>
        <dbReference type="ARBA" id="ARBA00023004"/>
    </source>
</evidence>
<organism evidence="12 13">
    <name type="scientific">Bacillus cereus</name>
    <dbReference type="NCBI Taxonomy" id="1396"/>
    <lineage>
        <taxon>Bacteria</taxon>
        <taxon>Bacillati</taxon>
        <taxon>Bacillota</taxon>
        <taxon>Bacilli</taxon>
        <taxon>Bacillales</taxon>
        <taxon>Bacillaceae</taxon>
        <taxon>Bacillus</taxon>
        <taxon>Bacillus cereus group</taxon>
    </lineage>
</organism>
<keyword evidence="11" id="KW-0812">Transmembrane</keyword>
<evidence type="ECO:0000256" key="8">
    <source>
        <dbReference type="PIRNR" id="PIRNR000355"/>
    </source>
</evidence>
<dbReference type="NCBIfam" id="NF007183">
    <property type="entry name" value="PRK09614.1-2"/>
    <property type="match status" value="1"/>
</dbReference>
<evidence type="ECO:0000256" key="4">
    <source>
        <dbReference type="ARBA" id="ARBA00023002"/>
    </source>
</evidence>
<dbReference type="PANTHER" id="PTHR23409">
    <property type="entry name" value="RIBONUCLEOSIDE-DIPHOSPHATE REDUCTASE SMALL CHAIN"/>
    <property type="match status" value="1"/>
</dbReference>
<name>A0A9X6UC20_BACCE</name>
<dbReference type="GO" id="GO:0046872">
    <property type="term" value="F:metal ion binding"/>
    <property type="evidence" value="ECO:0007669"/>
    <property type="project" value="UniProtKB-KW"/>
</dbReference>
<evidence type="ECO:0000313" key="12">
    <source>
        <dbReference type="EMBL" id="PEN97881.1"/>
    </source>
</evidence>
<keyword evidence="5 8" id="KW-0408">Iron</keyword>
<feature type="binding site" evidence="10">
    <location>
        <position position="98"/>
    </location>
    <ligand>
        <name>Fe cation</name>
        <dbReference type="ChEBI" id="CHEBI:24875"/>
        <label>2</label>
    </ligand>
</feature>
<evidence type="ECO:0000256" key="9">
    <source>
        <dbReference type="PIRSR" id="PIRSR000355-1"/>
    </source>
</evidence>
<reference evidence="12 13" key="1">
    <citation type="submission" date="2017-09" db="EMBL/GenBank/DDBJ databases">
        <title>Large-scale bioinformatics analysis of Bacillus genomes uncovers conserved roles of natural products in bacterial physiology.</title>
        <authorList>
            <consortium name="Agbiome Team Llc"/>
            <person name="Bleich R.M."/>
            <person name="Kirk G.J."/>
            <person name="Santa Maria K.C."/>
            <person name="Allen S.E."/>
            <person name="Farag S."/>
            <person name="Shank E.A."/>
            <person name="Bowers A."/>
        </authorList>
    </citation>
    <scope>NUCLEOTIDE SEQUENCE [LARGE SCALE GENOMIC DNA]</scope>
    <source>
        <strain evidence="12 13">AFS027647</strain>
    </source>
</reference>
<comment type="similarity">
    <text evidence="1 8">Belongs to the ribonucleoside diphosphate reductase small chain family.</text>
</comment>
<comment type="cofactor">
    <cofactor evidence="8 10">
        <name>Fe cation</name>
        <dbReference type="ChEBI" id="CHEBI:24875"/>
    </cofactor>
    <text evidence="8 10">Binds 2 iron ions per subunit.</text>
</comment>
<feature type="binding site" evidence="10">
    <location>
        <position position="200"/>
    </location>
    <ligand>
        <name>Fe cation</name>
        <dbReference type="ChEBI" id="CHEBI:24875"/>
        <label>2</label>
    </ligand>
</feature>
<dbReference type="GO" id="GO:0004748">
    <property type="term" value="F:ribonucleoside-diphosphate reductase activity, thioredoxin disulfide as acceptor"/>
    <property type="evidence" value="ECO:0007669"/>
    <property type="project" value="UniProtKB-EC"/>
</dbReference>
<keyword evidence="3 8" id="KW-0479">Metal-binding</keyword>
<dbReference type="SUPFAM" id="SSF47240">
    <property type="entry name" value="Ferritin-like"/>
    <property type="match status" value="1"/>
</dbReference>
<keyword evidence="4 8" id="KW-0560">Oxidoreductase</keyword>
<comment type="catalytic activity">
    <reaction evidence="7 8">
        <text>a 2'-deoxyribonucleoside 5'-diphosphate + [thioredoxin]-disulfide + H2O = a ribonucleoside 5'-diphosphate + [thioredoxin]-dithiol</text>
        <dbReference type="Rhea" id="RHEA:23252"/>
        <dbReference type="Rhea" id="RHEA-COMP:10698"/>
        <dbReference type="Rhea" id="RHEA-COMP:10700"/>
        <dbReference type="ChEBI" id="CHEBI:15377"/>
        <dbReference type="ChEBI" id="CHEBI:29950"/>
        <dbReference type="ChEBI" id="CHEBI:50058"/>
        <dbReference type="ChEBI" id="CHEBI:57930"/>
        <dbReference type="ChEBI" id="CHEBI:73316"/>
        <dbReference type="EC" id="1.17.4.1"/>
    </reaction>
</comment>
<dbReference type="AlphaFoldDB" id="A0A9X6UC20"/>
<evidence type="ECO:0000256" key="2">
    <source>
        <dbReference type="ARBA" id="ARBA00011209"/>
    </source>
</evidence>
<dbReference type="Proteomes" id="UP000220691">
    <property type="component" value="Unassembled WGS sequence"/>
</dbReference>
<dbReference type="InterPro" id="IPR000358">
    <property type="entry name" value="RNR_small_fam"/>
</dbReference>
<evidence type="ECO:0000313" key="13">
    <source>
        <dbReference type="Proteomes" id="UP000220691"/>
    </source>
</evidence>
<dbReference type="EC" id="1.17.4.1" evidence="8"/>